<dbReference type="PROSITE" id="PS51380">
    <property type="entry name" value="EXS"/>
    <property type="match status" value="1"/>
</dbReference>
<gene>
    <name evidence="7" type="ORF">INT48_008530</name>
</gene>
<evidence type="ECO:0000313" key="7">
    <source>
        <dbReference type="EMBL" id="KAG2235654.1"/>
    </source>
</evidence>
<proteinExistence type="predicted"/>
<evidence type="ECO:0000259" key="6">
    <source>
        <dbReference type="PROSITE" id="PS51380"/>
    </source>
</evidence>
<evidence type="ECO:0000313" key="8">
    <source>
        <dbReference type="Proteomes" id="UP000613177"/>
    </source>
</evidence>
<organism evidence="7 8">
    <name type="scientific">Thamnidium elegans</name>
    <dbReference type="NCBI Taxonomy" id="101142"/>
    <lineage>
        <taxon>Eukaryota</taxon>
        <taxon>Fungi</taxon>
        <taxon>Fungi incertae sedis</taxon>
        <taxon>Mucoromycota</taxon>
        <taxon>Mucoromycotina</taxon>
        <taxon>Mucoromycetes</taxon>
        <taxon>Mucorales</taxon>
        <taxon>Mucorineae</taxon>
        <taxon>Mucoraceae</taxon>
        <taxon>Thamnidium</taxon>
    </lineage>
</organism>
<evidence type="ECO:0000256" key="5">
    <source>
        <dbReference type="SAM" id="Phobius"/>
    </source>
</evidence>
<feature type="transmembrane region" description="Helical" evidence="5">
    <location>
        <begin position="291"/>
        <end position="312"/>
    </location>
</feature>
<evidence type="ECO:0000256" key="3">
    <source>
        <dbReference type="ARBA" id="ARBA00022989"/>
    </source>
</evidence>
<keyword evidence="4 5" id="KW-0472">Membrane</keyword>
<dbReference type="PANTHER" id="PTHR10783:SF46">
    <property type="entry name" value="PROTEIN ERD1 HOMOLOG 2"/>
    <property type="match status" value="1"/>
</dbReference>
<dbReference type="GO" id="GO:0005737">
    <property type="term" value="C:cytoplasm"/>
    <property type="evidence" value="ECO:0007669"/>
    <property type="project" value="TreeGrafter"/>
</dbReference>
<keyword evidence="3 5" id="KW-1133">Transmembrane helix</keyword>
<protein>
    <recommendedName>
        <fullName evidence="6">EXS domain-containing protein</fullName>
    </recommendedName>
</protein>
<dbReference type="GO" id="GO:0016020">
    <property type="term" value="C:membrane"/>
    <property type="evidence" value="ECO:0007669"/>
    <property type="project" value="UniProtKB-SubCell"/>
</dbReference>
<feature type="transmembrane region" description="Helical" evidence="5">
    <location>
        <begin position="171"/>
        <end position="188"/>
    </location>
</feature>
<keyword evidence="2 5" id="KW-0812">Transmembrane</keyword>
<feature type="transmembrane region" description="Helical" evidence="5">
    <location>
        <begin position="209"/>
        <end position="232"/>
    </location>
</feature>
<name>A0A8H7SU76_9FUNG</name>
<reference evidence="7" key="1">
    <citation type="submission" date="2021-01" db="EMBL/GenBank/DDBJ databases">
        <title>Metabolic potential, ecology and presence of endohyphal bacteria is reflected in genomic diversity of Mucoromycotina.</title>
        <authorList>
            <person name="Muszewska A."/>
            <person name="Okrasinska A."/>
            <person name="Steczkiewicz K."/>
            <person name="Drgas O."/>
            <person name="Orlowska M."/>
            <person name="Perlinska-Lenart U."/>
            <person name="Aleksandrzak-Piekarczyk T."/>
            <person name="Szatraj K."/>
            <person name="Zielenkiewicz U."/>
            <person name="Pilsyk S."/>
            <person name="Malc E."/>
            <person name="Mieczkowski P."/>
            <person name="Kruszewska J.S."/>
            <person name="Biernat P."/>
            <person name="Pawlowska J."/>
        </authorList>
    </citation>
    <scope>NUCLEOTIDE SEQUENCE</scope>
    <source>
        <strain evidence="7">WA0000018081</strain>
    </source>
</reference>
<dbReference type="AlphaFoldDB" id="A0A8H7SU76"/>
<dbReference type="EMBL" id="JAEPRE010000029">
    <property type="protein sequence ID" value="KAG2235654.1"/>
    <property type="molecule type" value="Genomic_DNA"/>
</dbReference>
<dbReference type="InterPro" id="IPR004342">
    <property type="entry name" value="EXS_C"/>
</dbReference>
<dbReference type="Proteomes" id="UP000613177">
    <property type="component" value="Unassembled WGS sequence"/>
</dbReference>
<feature type="domain" description="EXS" evidence="6">
    <location>
        <begin position="169"/>
        <end position="377"/>
    </location>
</feature>
<sequence length="385" mass="45094">MDVEGTFLPLTYRPIALFSLGIWGWALNLLVLSKSGIDPVSLLQLHQVDKQIPLYKPVFILSAAFSMVIMFNLYIYWYLNSSLVALLPYISCLVLLFWPGKAIHRKERIRFIRMSKRVLSLNIFAPVFFSDIILADMLTSFSNVFGDLYIAACVLFAGQKSSYFMDNTDNFYYRDIMVPLFISLPYLIRLKQCISEYIETKERRHVLNAIKYTSSLPVVILASIQKKAAIYVAETGRTPNHWYLNENTVTQLWILFVFINSMYSFWWDISMDWNLITVSTKNNNVKFRTQLYFPTTFYVVATAIDFLLRITWSLKLSSPIYIRQLDASIFLLLEIFRRWVWVIFRLENEWVKKIYNTLPLDSLRLNLLDRKTSSGLLSPIEEEDP</sequence>
<dbReference type="OrthoDB" id="2159384at2759"/>
<feature type="transmembrane region" description="Helical" evidence="5">
    <location>
        <begin position="81"/>
        <end position="98"/>
    </location>
</feature>
<evidence type="ECO:0000256" key="4">
    <source>
        <dbReference type="ARBA" id="ARBA00023136"/>
    </source>
</evidence>
<dbReference type="Pfam" id="PF03124">
    <property type="entry name" value="EXS"/>
    <property type="match status" value="1"/>
</dbReference>
<feature type="transmembrane region" description="Helical" evidence="5">
    <location>
        <begin position="252"/>
        <end position="270"/>
    </location>
</feature>
<accession>A0A8H7SU76</accession>
<evidence type="ECO:0000256" key="2">
    <source>
        <dbReference type="ARBA" id="ARBA00022692"/>
    </source>
</evidence>
<dbReference type="PANTHER" id="PTHR10783">
    <property type="entry name" value="XENOTROPIC AND POLYTROPIC RETROVIRUS RECEPTOR 1-RELATED"/>
    <property type="match status" value="1"/>
</dbReference>
<keyword evidence="8" id="KW-1185">Reference proteome</keyword>
<comment type="caution">
    <text evidence="7">The sequence shown here is derived from an EMBL/GenBank/DDBJ whole genome shotgun (WGS) entry which is preliminary data.</text>
</comment>
<feature type="transmembrane region" description="Helical" evidence="5">
    <location>
        <begin position="119"/>
        <end position="138"/>
    </location>
</feature>
<feature type="transmembrane region" description="Helical" evidence="5">
    <location>
        <begin position="12"/>
        <end position="33"/>
    </location>
</feature>
<comment type="subcellular location">
    <subcellularLocation>
        <location evidence="1">Membrane</location>
        <topology evidence="1">Multi-pass membrane protein</topology>
    </subcellularLocation>
</comment>
<feature type="transmembrane region" description="Helical" evidence="5">
    <location>
        <begin position="54"/>
        <end position="75"/>
    </location>
</feature>
<evidence type="ECO:0000256" key="1">
    <source>
        <dbReference type="ARBA" id="ARBA00004141"/>
    </source>
</evidence>